<evidence type="ECO:0000313" key="1">
    <source>
        <dbReference type="EMBL" id="KKL24758.1"/>
    </source>
</evidence>
<sequence>MSNRAKDECITIEGDIETILKEHVTSSNKTPDEWCVKCGEWPCPPVCIALRLKKVLELFEKFRPCLEVLESV</sequence>
<accession>A0A0F9ELP2</accession>
<dbReference type="AlphaFoldDB" id="A0A0F9ELP2"/>
<protein>
    <submittedName>
        <fullName evidence="1">Uncharacterized protein</fullName>
    </submittedName>
</protein>
<proteinExistence type="predicted"/>
<comment type="caution">
    <text evidence="1">The sequence shown here is derived from an EMBL/GenBank/DDBJ whole genome shotgun (WGS) entry which is preliminary data.</text>
</comment>
<name>A0A0F9ELP2_9ZZZZ</name>
<dbReference type="EMBL" id="LAZR01036466">
    <property type="protein sequence ID" value="KKL24758.1"/>
    <property type="molecule type" value="Genomic_DNA"/>
</dbReference>
<organism evidence="1">
    <name type="scientific">marine sediment metagenome</name>
    <dbReference type="NCBI Taxonomy" id="412755"/>
    <lineage>
        <taxon>unclassified sequences</taxon>
        <taxon>metagenomes</taxon>
        <taxon>ecological metagenomes</taxon>
    </lineage>
</organism>
<reference evidence="1" key="1">
    <citation type="journal article" date="2015" name="Nature">
        <title>Complex archaea that bridge the gap between prokaryotes and eukaryotes.</title>
        <authorList>
            <person name="Spang A."/>
            <person name="Saw J.H."/>
            <person name="Jorgensen S.L."/>
            <person name="Zaremba-Niedzwiedzka K."/>
            <person name="Martijn J."/>
            <person name="Lind A.E."/>
            <person name="van Eijk R."/>
            <person name="Schleper C."/>
            <person name="Guy L."/>
            <person name="Ettema T.J."/>
        </authorList>
    </citation>
    <scope>NUCLEOTIDE SEQUENCE</scope>
</reference>
<gene>
    <name evidence="1" type="ORF">LCGC14_2412110</name>
</gene>
<feature type="non-terminal residue" evidence="1">
    <location>
        <position position="72"/>
    </location>
</feature>